<evidence type="ECO:0000313" key="9">
    <source>
        <dbReference type="EMBL" id="CAF9936140.1"/>
    </source>
</evidence>
<evidence type="ECO:0000256" key="2">
    <source>
        <dbReference type="ARBA" id="ARBA00022448"/>
    </source>
</evidence>
<dbReference type="EMBL" id="CAJPDS010000089">
    <property type="protein sequence ID" value="CAF9936140.1"/>
    <property type="molecule type" value="Genomic_DNA"/>
</dbReference>
<evidence type="ECO:0000256" key="4">
    <source>
        <dbReference type="ARBA" id="ARBA00022989"/>
    </source>
</evidence>
<dbReference type="Gene3D" id="1.20.1250.20">
    <property type="entry name" value="MFS general substrate transporter like domains"/>
    <property type="match status" value="1"/>
</dbReference>
<comment type="caution">
    <text evidence="9">The sequence shown here is derived from an EMBL/GenBank/DDBJ whole genome shotgun (WGS) entry which is preliminary data.</text>
</comment>
<comment type="subcellular location">
    <subcellularLocation>
        <location evidence="1">Membrane</location>
        <topology evidence="1">Multi-pass membrane protein</topology>
    </subcellularLocation>
</comment>
<dbReference type="PANTHER" id="PTHR48020:SF40">
    <property type="entry name" value="MAJOR FACILITATOR SUPERFAMILY (MFS) PROFILE DOMAIN-CONTAINING PROTEIN"/>
    <property type="match status" value="1"/>
</dbReference>
<evidence type="ECO:0000256" key="3">
    <source>
        <dbReference type="ARBA" id="ARBA00022692"/>
    </source>
</evidence>
<keyword evidence="4 6" id="KW-1133">Transmembrane helix</keyword>
<dbReference type="OrthoDB" id="6339427at2759"/>
<keyword evidence="2" id="KW-0813">Transport</keyword>
<dbReference type="SUPFAM" id="SSF103473">
    <property type="entry name" value="MFS general substrate transporter"/>
    <property type="match status" value="1"/>
</dbReference>
<name>A0A8H3IZA1_9LECA</name>
<feature type="transmembrane region" description="Helical" evidence="6">
    <location>
        <begin position="94"/>
        <end position="115"/>
    </location>
</feature>
<dbReference type="Proteomes" id="UP000664521">
    <property type="component" value="Unassembled WGS sequence"/>
</dbReference>
<dbReference type="InterPro" id="IPR050814">
    <property type="entry name" value="Myo-inositol_Transporter"/>
</dbReference>
<dbReference type="InterPro" id="IPR020846">
    <property type="entry name" value="MFS_dom"/>
</dbReference>
<dbReference type="PROSITE" id="PS50850">
    <property type="entry name" value="MFS"/>
    <property type="match status" value="1"/>
</dbReference>
<dbReference type="InterPro" id="IPR005828">
    <property type="entry name" value="MFS_sugar_transport-like"/>
</dbReference>
<feature type="transmembrane region" description="Helical" evidence="6">
    <location>
        <begin position="64"/>
        <end position="88"/>
    </location>
</feature>
<gene>
    <name evidence="9" type="ORF">HETSPECPRED_010028</name>
</gene>
<organism evidence="9 10">
    <name type="scientific">Heterodermia speciosa</name>
    <dbReference type="NCBI Taxonomy" id="116794"/>
    <lineage>
        <taxon>Eukaryota</taxon>
        <taxon>Fungi</taxon>
        <taxon>Dikarya</taxon>
        <taxon>Ascomycota</taxon>
        <taxon>Pezizomycotina</taxon>
        <taxon>Lecanoromycetes</taxon>
        <taxon>OSLEUM clade</taxon>
        <taxon>Lecanoromycetidae</taxon>
        <taxon>Caliciales</taxon>
        <taxon>Physciaceae</taxon>
        <taxon>Heterodermia</taxon>
    </lineage>
</organism>
<evidence type="ECO:0000256" key="7">
    <source>
        <dbReference type="SAM" id="SignalP"/>
    </source>
</evidence>
<feature type="domain" description="Major facilitator superfamily (MFS) profile" evidence="8">
    <location>
        <begin position="1"/>
        <end position="119"/>
    </location>
</feature>
<feature type="chain" id="PRO_5034423653" description="Major facilitator superfamily (MFS) profile domain-containing protein" evidence="7">
    <location>
        <begin position="18"/>
        <end position="177"/>
    </location>
</feature>
<evidence type="ECO:0000256" key="5">
    <source>
        <dbReference type="ARBA" id="ARBA00023136"/>
    </source>
</evidence>
<protein>
    <recommendedName>
        <fullName evidence="8">Major facilitator superfamily (MFS) profile domain-containing protein</fullName>
    </recommendedName>
</protein>
<evidence type="ECO:0000259" key="8">
    <source>
        <dbReference type="PROSITE" id="PS50850"/>
    </source>
</evidence>
<dbReference type="PANTHER" id="PTHR48020">
    <property type="entry name" value="PROTON MYO-INOSITOL COTRANSPORTER"/>
    <property type="match status" value="1"/>
</dbReference>
<dbReference type="AlphaFoldDB" id="A0A8H3IZA1"/>
<keyword evidence="10" id="KW-1185">Reference proteome</keyword>
<accession>A0A8H3IZA1</accession>
<evidence type="ECO:0000256" key="6">
    <source>
        <dbReference type="SAM" id="Phobius"/>
    </source>
</evidence>
<reference evidence="9" key="1">
    <citation type="submission" date="2021-03" db="EMBL/GenBank/DDBJ databases">
        <authorList>
            <person name="Tagirdzhanova G."/>
        </authorList>
    </citation>
    <scope>NUCLEOTIDE SEQUENCE</scope>
</reference>
<dbReference type="GO" id="GO:0016020">
    <property type="term" value="C:membrane"/>
    <property type="evidence" value="ECO:0007669"/>
    <property type="project" value="UniProtKB-SubCell"/>
</dbReference>
<dbReference type="Pfam" id="PF00083">
    <property type="entry name" value="Sugar_tr"/>
    <property type="match status" value="1"/>
</dbReference>
<keyword evidence="5 6" id="KW-0472">Membrane</keyword>
<keyword evidence="7" id="KW-0732">Signal</keyword>
<feature type="transmembrane region" description="Helical" evidence="6">
    <location>
        <begin position="30"/>
        <end position="52"/>
    </location>
</feature>
<evidence type="ECO:0000313" key="10">
    <source>
        <dbReference type="Proteomes" id="UP000664521"/>
    </source>
</evidence>
<dbReference type="InterPro" id="IPR036259">
    <property type="entry name" value="MFS_trans_sf"/>
</dbReference>
<dbReference type="GO" id="GO:0022857">
    <property type="term" value="F:transmembrane transporter activity"/>
    <property type="evidence" value="ECO:0007669"/>
    <property type="project" value="InterPro"/>
</dbReference>
<keyword evidence="3 6" id="KW-0812">Transmembrane</keyword>
<sequence length="177" mass="19811">MASLAMMFPLLLATGFSFEARNISTQNALVATFLVLYTFAYSWGAGIVPFLYSSEIFPQVLREVGMGWSSCICFLGAGILAITVPLLIHAIGQTAVLGIFAALNSLALLLVWLFVPGTERHIVTMEEMNYVFGVATRKHMRYQRDEVGPWFWQKYVRMKREVKEPGPLYDYARGGVS</sequence>
<feature type="signal peptide" evidence="7">
    <location>
        <begin position="1"/>
        <end position="17"/>
    </location>
</feature>
<evidence type="ECO:0000256" key="1">
    <source>
        <dbReference type="ARBA" id="ARBA00004141"/>
    </source>
</evidence>
<proteinExistence type="predicted"/>